<evidence type="ECO:0000256" key="11">
    <source>
        <dbReference type="ARBA" id="ARBA00023136"/>
    </source>
</evidence>
<keyword evidence="7 16" id="KW-0732">Signal</keyword>
<evidence type="ECO:0000256" key="1">
    <source>
        <dbReference type="ARBA" id="ARBA00004479"/>
    </source>
</evidence>
<keyword evidence="10" id="KW-0067">ATP-binding</keyword>
<gene>
    <name evidence="18" type="ORF">NC653_017778</name>
</gene>
<dbReference type="Proteomes" id="UP001164929">
    <property type="component" value="Chromosome 6"/>
</dbReference>
<dbReference type="FunFam" id="2.60.120.430:FF:000002">
    <property type="entry name" value="Leucine-rich repeat receptor-like protein kinase"/>
    <property type="match status" value="1"/>
</dbReference>
<sequence>MGALSFCFFVFWVSQVGFGQQTTDPKEVDALNKLIDYWNLRDKLNIIDDPCIQNATWAYEKANPRVACDCSGNTCHITHLKIYALDISGEIPSELFVLKELMDLNLGQNVLNGSIPAEIEQLSNMQYLSLGINNFTGPVPPELGNLTKLIILSFSSNNFVGPLPTSLGKLTSLQELYIDSSGVSGPIPQEFANLKSLQILWASDNQFTGKLPDFFGTLTELRILRLQGTLLEGPIPNSFSALNKLEDLRIGDLSGEDSSLEFLQNQRTLSILILRNCLLSGKIPDQLGEFSKLQELDLSFNKLTGQIPESFQDLVSLQYLYLGSNNLNGQLPANVLGRNITAIDVSFNPLSGSLPQNFAKAGLSMNAVGTSIDANNLQDKKASGMLQCLQADFKCSNKVPSKSFSVKCGGTGQTSASGVEYEGDFESMGSASLYTSSENLWAVSNTGNFISNPNGPQYIAQTGSQITGTLDSELYKTARISPSSLRYYGLGLKNGIYSVELHFAEIGMVDSNSWKGLGRRIFDIYIQGERVLKDFNIKEAAGGSKKALIKTFEANVTNTIMDIHFFWAGKGTCCIPYQSTYGPLVSAIHVSRG</sequence>
<protein>
    <recommendedName>
        <fullName evidence="2">non-specific serine/threonine protein kinase</fullName>
        <ecNumber evidence="2">2.7.11.1</ecNumber>
    </recommendedName>
</protein>
<organism evidence="18 19">
    <name type="scientific">Populus alba x Populus x berolinensis</name>
    <dbReference type="NCBI Taxonomy" id="444605"/>
    <lineage>
        <taxon>Eukaryota</taxon>
        <taxon>Viridiplantae</taxon>
        <taxon>Streptophyta</taxon>
        <taxon>Embryophyta</taxon>
        <taxon>Tracheophyta</taxon>
        <taxon>Spermatophyta</taxon>
        <taxon>Magnoliopsida</taxon>
        <taxon>eudicotyledons</taxon>
        <taxon>Gunneridae</taxon>
        <taxon>Pentapetalae</taxon>
        <taxon>rosids</taxon>
        <taxon>fabids</taxon>
        <taxon>Malpighiales</taxon>
        <taxon>Salicaceae</taxon>
        <taxon>Saliceae</taxon>
        <taxon>Populus</taxon>
    </lineage>
</organism>
<evidence type="ECO:0000256" key="15">
    <source>
        <dbReference type="ARBA" id="ARBA00048679"/>
    </source>
</evidence>
<dbReference type="EC" id="2.7.11.1" evidence="2"/>
<evidence type="ECO:0000256" key="16">
    <source>
        <dbReference type="SAM" id="SignalP"/>
    </source>
</evidence>
<evidence type="ECO:0000259" key="17">
    <source>
        <dbReference type="Pfam" id="PF11721"/>
    </source>
</evidence>
<feature type="signal peptide" evidence="16">
    <location>
        <begin position="1"/>
        <end position="19"/>
    </location>
</feature>
<evidence type="ECO:0000256" key="8">
    <source>
        <dbReference type="ARBA" id="ARBA00022737"/>
    </source>
</evidence>
<keyword evidence="3" id="KW-0723">Serine/threonine-protein kinase</keyword>
<keyword evidence="11" id="KW-0472">Membrane</keyword>
<feature type="domain" description="Malectin" evidence="17">
    <location>
        <begin position="404"/>
        <end position="588"/>
    </location>
</feature>
<keyword evidence="5" id="KW-0433">Leucine-rich repeat</keyword>
<comment type="caution">
    <text evidence="18">The sequence shown here is derived from an EMBL/GenBank/DDBJ whole genome shotgun (WGS) entry which is preliminary data.</text>
</comment>
<dbReference type="InterPro" id="IPR003591">
    <property type="entry name" value="Leu-rich_rpt_typical-subtyp"/>
</dbReference>
<evidence type="ECO:0000256" key="5">
    <source>
        <dbReference type="ARBA" id="ARBA00022614"/>
    </source>
</evidence>
<accession>A0AAD6QRW4</accession>
<dbReference type="AlphaFoldDB" id="A0AAD6QRW4"/>
<dbReference type="SUPFAM" id="SSF52058">
    <property type="entry name" value="L domain-like"/>
    <property type="match status" value="1"/>
</dbReference>
<evidence type="ECO:0000256" key="13">
    <source>
        <dbReference type="ARBA" id="ARBA00023180"/>
    </source>
</evidence>
<evidence type="ECO:0000313" key="18">
    <source>
        <dbReference type="EMBL" id="KAJ6995090.1"/>
    </source>
</evidence>
<dbReference type="InterPro" id="IPR021720">
    <property type="entry name" value="Malectin_dom"/>
</dbReference>
<keyword evidence="13" id="KW-0325">Glycoprotein</keyword>
<dbReference type="FunFam" id="3.80.10.10:FF:001380">
    <property type="entry name" value="Os05g0256100 protein"/>
    <property type="match status" value="1"/>
</dbReference>
<dbReference type="FunFam" id="3.80.10.10:FF:000041">
    <property type="entry name" value="LRR receptor-like serine/threonine-protein kinase ERECTA"/>
    <property type="match status" value="1"/>
</dbReference>
<dbReference type="GO" id="GO:0016020">
    <property type="term" value="C:membrane"/>
    <property type="evidence" value="ECO:0007669"/>
    <property type="project" value="UniProtKB-SubCell"/>
</dbReference>
<keyword evidence="19" id="KW-1185">Reference proteome</keyword>
<reference evidence="18" key="1">
    <citation type="journal article" date="2023" name="Mol. Ecol. Resour.">
        <title>Chromosome-level genome assembly of a triploid poplar Populus alba 'Berolinensis'.</title>
        <authorList>
            <person name="Chen S."/>
            <person name="Yu Y."/>
            <person name="Wang X."/>
            <person name="Wang S."/>
            <person name="Zhang T."/>
            <person name="Zhou Y."/>
            <person name="He R."/>
            <person name="Meng N."/>
            <person name="Wang Y."/>
            <person name="Liu W."/>
            <person name="Liu Z."/>
            <person name="Liu J."/>
            <person name="Guo Q."/>
            <person name="Huang H."/>
            <person name="Sederoff R.R."/>
            <person name="Wang G."/>
            <person name="Qu G."/>
            <person name="Chen S."/>
        </authorList>
    </citation>
    <scope>NUCLEOTIDE SEQUENCE</scope>
    <source>
        <strain evidence="18">SC-2020</strain>
    </source>
</reference>
<dbReference type="Gene3D" id="2.60.120.430">
    <property type="entry name" value="Galactose-binding lectin"/>
    <property type="match status" value="1"/>
</dbReference>
<dbReference type="PANTHER" id="PTHR48006">
    <property type="entry name" value="LEUCINE-RICH REPEAT-CONTAINING PROTEIN DDB_G0281931-RELATED"/>
    <property type="match status" value="1"/>
</dbReference>
<dbReference type="GO" id="GO:0005524">
    <property type="term" value="F:ATP binding"/>
    <property type="evidence" value="ECO:0007669"/>
    <property type="project" value="UniProtKB-KW"/>
</dbReference>
<proteinExistence type="predicted"/>
<keyword evidence="4" id="KW-0597">Phosphoprotein</keyword>
<dbReference type="InterPro" id="IPR051824">
    <property type="entry name" value="LRR_Rcpt-Like_S/T_Kinase"/>
</dbReference>
<evidence type="ECO:0000256" key="10">
    <source>
        <dbReference type="ARBA" id="ARBA00022840"/>
    </source>
</evidence>
<evidence type="ECO:0000256" key="12">
    <source>
        <dbReference type="ARBA" id="ARBA00023170"/>
    </source>
</evidence>
<evidence type="ECO:0000313" key="19">
    <source>
        <dbReference type="Proteomes" id="UP001164929"/>
    </source>
</evidence>
<evidence type="ECO:0000256" key="3">
    <source>
        <dbReference type="ARBA" id="ARBA00022527"/>
    </source>
</evidence>
<dbReference type="Pfam" id="PF13855">
    <property type="entry name" value="LRR_8"/>
    <property type="match status" value="1"/>
</dbReference>
<keyword evidence="18" id="KW-0418">Kinase</keyword>
<evidence type="ECO:0000256" key="6">
    <source>
        <dbReference type="ARBA" id="ARBA00022679"/>
    </source>
</evidence>
<feature type="chain" id="PRO_5042215358" description="non-specific serine/threonine protein kinase" evidence="16">
    <location>
        <begin position="20"/>
        <end position="593"/>
    </location>
</feature>
<evidence type="ECO:0000256" key="2">
    <source>
        <dbReference type="ARBA" id="ARBA00012513"/>
    </source>
</evidence>
<dbReference type="GO" id="GO:0004674">
    <property type="term" value="F:protein serine/threonine kinase activity"/>
    <property type="evidence" value="ECO:0007669"/>
    <property type="project" value="UniProtKB-KW"/>
</dbReference>
<evidence type="ECO:0000256" key="9">
    <source>
        <dbReference type="ARBA" id="ARBA00022741"/>
    </source>
</evidence>
<keyword evidence="8" id="KW-0677">Repeat</keyword>
<dbReference type="InterPro" id="IPR032675">
    <property type="entry name" value="LRR_dom_sf"/>
</dbReference>
<dbReference type="Gene3D" id="3.80.10.10">
    <property type="entry name" value="Ribonuclease Inhibitor"/>
    <property type="match status" value="2"/>
</dbReference>
<keyword evidence="9" id="KW-0547">Nucleotide-binding</keyword>
<evidence type="ECO:0000256" key="7">
    <source>
        <dbReference type="ARBA" id="ARBA00022729"/>
    </source>
</evidence>
<comment type="catalytic activity">
    <reaction evidence="15">
        <text>L-seryl-[protein] + ATP = O-phospho-L-seryl-[protein] + ADP + H(+)</text>
        <dbReference type="Rhea" id="RHEA:17989"/>
        <dbReference type="Rhea" id="RHEA-COMP:9863"/>
        <dbReference type="Rhea" id="RHEA-COMP:11604"/>
        <dbReference type="ChEBI" id="CHEBI:15378"/>
        <dbReference type="ChEBI" id="CHEBI:29999"/>
        <dbReference type="ChEBI" id="CHEBI:30616"/>
        <dbReference type="ChEBI" id="CHEBI:83421"/>
        <dbReference type="ChEBI" id="CHEBI:456216"/>
        <dbReference type="EC" id="2.7.11.1"/>
    </reaction>
</comment>
<comment type="subcellular location">
    <subcellularLocation>
        <location evidence="1">Membrane</location>
        <topology evidence="1">Single-pass type I membrane protein</topology>
    </subcellularLocation>
</comment>
<dbReference type="PANTHER" id="PTHR48006:SF98">
    <property type="entry name" value="MALECTIN DOMAIN-CONTAINING PROTEIN"/>
    <property type="match status" value="1"/>
</dbReference>
<keyword evidence="12 18" id="KW-0675">Receptor</keyword>
<name>A0AAD6QRW4_9ROSI</name>
<dbReference type="Pfam" id="PF11721">
    <property type="entry name" value="Malectin"/>
    <property type="match status" value="1"/>
</dbReference>
<dbReference type="InterPro" id="IPR001611">
    <property type="entry name" value="Leu-rich_rpt"/>
</dbReference>
<dbReference type="Pfam" id="PF00560">
    <property type="entry name" value="LRR_1"/>
    <property type="match status" value="3"/>
</dbReference>
<dbReference type="EMBL" id="JAQIZT010000006">
    <property type="protein sequence ID" value="KAJ6995090.1"/>
    <property type="molecule type" value="Genomic_DNA"/>
</dbReference>
<dbReference type="SMART" id="SM00369">
    <property type="entry name" value="LRR_TYP"/>
    <property type="match status" value="4"/>
</dbReference>
<comment type="catalytic activity">
    <reaction evidence="14">
        <text>L-threonyl-[protein] + ATP = O-phospho-L-threonyl-[protein] + ADP + H(+)</text>
        <dbReference type="Rhea" id="RHEA:46608"/>
        <dbReference type="Rhea" id="RHEA-COMP:11060"/>
        <dbReference type="Rhea" id="RHEA-COMP:11605"/>
        <dbReference type="ChEBI" id="CHEBI:15378"/>
        <dbReference type="ChEBI" id="CHEBI:30013"/>
        <dbReference type="ChEBI" id="CHEBI:30616"/>
        <dbReference type="ChEBI" id="CHEBI:61977"/>
        <dbReference type="ChEBI" id="CHEBI:456216"/>
        <dbReference type="EC" id="2.7.11.1"/>
    </reaction>
</comment>
<evidence type="ECO:0000256" key="4">
    <source>
        <dbReference type="ARBA" id="ARBA00022553"/>
    </source>
</evidence>
<keyword evidence="6" id="KW-0808">Transferase</keyword>
<evidence type="ECO:0000256" key="14">
    <source>
        <dbReference type="ARBA" id="ARBA00047899"/>
    </source>
</evidence>